<organism evidence="1 2">
    <name type="scientific">Kockovaella imperatae</name>
    <dbReference type="NCBI Taxonomy" id="4999"/>
    <lineage>
        <taxon>Eukaryota</taxon>
        <taxon>Fungi</taxon>
        <taxon>Dikarya</taxon>
        <taxon>Basidiomycota</taxon>
        <taxon>Agaricomycotina</taxon>
        <taxon>Tremellomycetes</taxon>
        <taxon>Tremellales</taxon>
        <taxon>Cuniculitremaceae</taxon>
        <taxon>Kockovaella</taxon>
    </lineage>
</organism>
<dbReference type="InParanoid" id="A0A1Y1URQ3"/>
<protein>
    <submittedName>
        <fullName evidence="1">Uncharacterized protein</fullName>
    </submittedName>
</protein>
<keyword evidence="2" id="KW-1185">Reference proteome</keyword>
<gene>
    <name evidence="1" type="ORF">BD324DRAFT_259195</name>
</gene>
<reference evidence="1 2" key="1">
    <citation type="submission" date="2017-03" db="EMBL/GenBank/DDBJ databases">
        <title>Widespread Adenine N6-methylation of Active Genes in Fungi.</title>
        <authorList>
            <consortium name="DOE Joint Genome Institute"/>
            <person name="Mondo S.J."/>
            <person name="Dannebaum R.O."/>
            <person name="Kuo R.C."/>
            <person name="Louie K.B."/>
            <person name="Bewick A.J."/>
            <person name="Labutti K."/>
            <person name="Haridas S."/>
            <person name="Kuo A."/>
            <person name="Salamov A."/>
            <person name="Ahrendt S.R."/>
            <person name="Lau R."/>
            <person name="Bowen B.P."/>
            <person name="Lipzen A."/>
            <person name="Sullivan W."/>
            <person name="Andreopoulos W.B."/>
            <person name="Clum A."/>
            <person name="Lindquist E."/>
            <person name="Daum C."/>
            <person name="Northen T.R."/>
            <person name="Ramamoorthy G."/>
            <person name="Schmitz R.J."/>
            <person name="Gryganskyi A."/>
            <person name="Culley D."/>
            <person name="Magnuson J."/>
            <person name="James T.Y."/>
            <person name="O'Malley M.A."/>
            <person name="Stajich J.E."/>
            <person name="Spatafora J.W."/>
            <person name="Visel A."/>
            <person name="Grigoriev I.V."/>
        </authorList>
    </citation>
    <scope>NUCLEOTIDE SEQUENCE [LARGE SCALE GENOMIC DNA]</scope>
    <source>
        <strain evidence="1 2">NRRL Y-17943</strain>
    </source>
</reference>
<name>A0A1Y1URQ3_9TREE</name>
<dbReference type="GeneID" id="33554113"/>
<sequence length="165" mass="19332">MIRYRSSRAPRPVCFYLWHFSSTVTTCHDLLLSYRRCLRECQIRSATDHRLVWSEQSMNHPLRAGIRNETDGKATYLPEKANCSSPYFRMRYDERRSDHPDTATCSLRRTVPGGMQRLQPAGHDIQTYIYTIGWTSSMRPIWRICCALSTYSKVRTISVVFLSDR</sequence>
<dbReference type="EMBL" id="NBSH01000002">
    <property type="protein sequence ID" value="ORX40116.1"/>
    <property type="molecule type" value="Genomic_DNA"/>
</dbReference>
<dbReference type="Proteomes" id="UP000193218">
    <property type="component" value="Unassembled WGS sequence"/>
</dbReference>
<dbReference type="RefSeq" id="XP_021873901.1">
    <property type="nucleotide sequence ID" value="XM_022012305.1"/>
</dbReference>
<accession>A0A1Y1URQ3</accession>
<evidence type="ECO:0000313" key="2">
    <source>
        <dbReference type="Proteomes" id="UP000193218"/>
    </source>
</evidence>
<evidence type="ECO:0000313" key="1">
    <source>
        <dbReference type="EMBL" id="ORX40116.1"/>
    </source>
</evidence>
<dbReference type="AlphaFoldDB" id="A0A1Y1URQ3"/>
<comment type="caution">
    <text evidence="1">The sequence shown here is derived from an EMBL/GenBank/DDBJ whole genome shotgun (WGS) entry which is preliminary data.</text>
</comment>
<proteinExistence type="predicted"/>